<gene>
    <name evidence="1" type="ORF">LCI18_010479</name>
</gene>
<keyword evidence="2" id="KW-1185">Reference proteome</keyword>
<dbReference type="Proteomes" id="UP000830768">
    <property type="component" value="Chromosome 8"/>
</dbReference>
<reference evidence="1" key="1">
    <citation type="submission" date="2021-11" db="EMBL/GenBank/DDBJ databases">
        <title>Fusarium solani-melongenae Genome sequencing and assembly.</title>
        <authorList>
            <person name="Xie S."/>
            <person name="Huang L."/>
            <person name="Zhang X."/>
        </authorList>
    </citation>
    <scope>NUCLEOTIDE SEQUENCE</scope>
    <source>
        <strain evidence="1">CRI 24-3</strain>
    </source>
</reference>
<protein>
    <submittedName>
        <fullName evidence="1">Uncharacterized protein</fullName>
    </submittedName>
</protein>
<proteinExistence type="predicted"/>
<sequence>MDQANRRQKPSKASERVFKTKTCNIPSLTELRKSLGYGHRGEERDIAFKRALIAQVETFVSKDNLPGVSFTKWKTPAHQKGLREMTKDFLVIKRKGPEFWPDDPNSSNKRPLKYTTDFDQIHRLLTKVFYRTARERKRKQTTTSTPKESAQNSYSRGQSADDPIELDNMQSTTNPPASPEDVSPFVGTSLTLTVKQHFLPVERMPDGIPPTDEPIDEPNGQGQEMQDNHLDLQAPRDGNSTSSVPVHPTPEDPFQVPNSPAQDTHVPRDRGKRPLHEYSIQDVRPAKVPRKEQDNAEAVGGPSTSGSSSSFASTSIPSQDAPPTDPTSAAPAKERDGTHHESKQTRYSNRLRRPVLRPEYAREHTTDEAIRASALENEGEQDSDGDRRFREAPSPAVNISNDTSCREIPSGAAPRGNATVPAAEQPSSKSRQEASKRQASTKKISKPRAPASRPRSSARRGPVQESPAGPSTERNSAQQQANSSSTSGAGTRQPPTNRSQTSQPHTNEPQTEQNRPPPDNNVPSAEERQIIGASSFRFYRHNGKEYKSWRPSANVFQMTLAELMQDLGWAGNNIQPLYMRLDCRPHDEPYSGDVEPSDNAEFNAMKDSFVKKMQGCYELTGEPKLDFELHFRQQKVV</sequence>
<dbReference type="EMBL" id="CP090036">
    <property type="protein sequence ID" value="UPK99544.1"/>
    <property type="molecule type" value="Genomic_DNA"/>
</dbReference>
<accession>A0ACD3ZE53</accession>
<name>A0ACD3ZE53_FUSSC</name>
<evidence type="ECO:0000313" key="2">
    <source>
        <dbReference type="Proteomes" id="UP000830768"/>
    </source>
</evidence>
<evidence type="ECO:0000313" key="1">
    <source>
        <dbReference type="EMBL" id="UPK99544.1"/>
    </source>
</evidence>
<organism evidence="1 2">
    <name type="scientific">Fusarium solani subsp. cucurbitae</name>
    <name type="common">Neocosmosporum cucurbitae</name>
    <dbReference type="NCBI Taxonomy" id="2747967"/>
    <lineage>
        <taxon>Eukaryota</taxon>
        <taxon>Fungi</taxon>
        <taxon>Dikarya</taxon>
        <taxon>Ascomycota</taxon>
        <taxon>Pezizomycotina</taxon>
        <taxon>Sordariomycetes</taxon>
        <taxon>Hypocreomycetidae</taxon>
        <taxon>Hypocreales</taxon>
        <taxon>Nectriaceae</taxon>
        <taxon>Fusarium</taxon>
        <taxon>Fusarium solani species complex</taxon>
    </lineage>
</organism>